<gene>
    <name evidence="3" type="ORF">BKCO1_2300064</name>
</gene>
<protein>
    <submittedName>
        <fullName evidence="3">Mg2+ transporter zinc transport protein</fullName>
    </submittedName>
</protein>
<evidence type="ECO:0000256" key="1">
    <source>
        <dbReference type="SAM" id="MobiDB-lite"/>
    </source>
</evidence>
<dbReference type="EMBL" id="MNUE01000023">
    <property type="protein sequence ID" value="OJD34447.1"/>
    <property type="molecule type" value="Genomic_DNA"/>
</dbReference>
<evidence type="ECO:0000313" key="3">
    <source>
        <dbReference type="EMBL" id="OJD34447.1"/>
    </source>
</evidence>
<feature type="compositionally biased region" description="Basic and acidic residues" evidence="1">
    <location>
        <begin position="699"/>
        <end position="711"/>
    </location>
</feature>
<feature type="transmembrane region" description="Helical" evidence="2">
    <location>
        <begin position="1445"/>
        <end position="1466"/>
    </location>
</feature>
<feature type="region of interest" description="Disordered" evidence="1">
    <location>
        <begin position="37"/>
        <end position="91"/>
    </location>
</feature>
<comment type="caution">
    <text evidence="3">The sequence shown here is derived from an EMBL/GenBank/DDBJ whole genome shotgun (WGS) entry which is preliminary data.</text>
</comment>
<keyword evidence="2" id="KW-0472">Membrane</keyword>
<organism evidence="3 4">
    <name type="scientific">Diplodia corticola</name>
    <dbReference type="NCBI Taxonomy" id="236234"/>
    <lineage>
        <taxon>Eukaryota</taxon>
        <taxon>Fungi</taxon>
        <taxon>Dikarya</taxon>
        <taxon>Ascomycota</taxon>
        <taxon>Pezizomycotina</taxon>
        <taxon>Dothideomycetes</taxon>
        <taxon>Dothideomycetes incertae sedis</taxon>
        <taxon>Botryosphaeriales</taxon>
        <taxon>Botryosphaeriaceae</taxon>
        <taxon>Diplodia</taxon>
    </lineage>
</organism>
<feature type="region of interest" description="Disordered" evidence="1">
    <location>
        <begin position="685"/>
        <end position="723"/>
    </location>
</feature>
<feature type="region of interest" description="Disordered" evidence="1">
    <location>
        <begin position="1"/>
        <end position="22"/>
    </location>
</feature>
<accession>A0A1J9S1I3</accession>
<feature type="region of interest" description="Disordered" evidence="1">
    <location>
        <begin position="1520"/>
        <end position="1590"/>
    </location>
</feature>
<feature type="region of interest" description="Disordered" evidence="1">
    <location>
        <begin position="193"/>
        <end position="233"/>
    </location>
</feature>
<dbReference type="RefSeq" id="XP_020130707.1">
    <property type="nucleotide sequence ID" value="XM_020273015.1"/>
</dbReference>
<evidence type="ECO:0000313" key="4">
    <source>
        <dbReference type="Proteomes" id="UP000183809"/>
    </source>
</evidence>
<feature type="transmembrane region" description="Helical" evidence="2">
    <location>
        <begin position="1472"/>
        <end position="1494"/>
    </location>
</feature>
<evidence type="ECO:0000256" key="2">
    <source>
        <dbReference type="SAM" id="Phobius"/>
    </source>
</evidence>
<dbReference type="STRING" id="236234.A0A1J9S1I3"/>
<proteinExistence type="predicted"/>
<feature type="compositionally biased region" description="Acidic residues" evidence="1">
    <location>
        <begin position="194"/>
        <end position="212"/>
    </location>
</feature>
<keyword evidence="4" id="KW-1185">Reference proteome</keyword>
<dbReference type="OrthoDB" id="5361176at2759"/>
<keyword evidence="2" id="KW-0812">Transmembrane</keyword>
<dbReference type="Proteomes" id="UP000183809">
    <property type="component" value="Unassembled WGS sequence"/>
</dbReference>
<name>A0A1J9S1I3_9PEZI</name>
<reference evidence="3 4" key="1">
    <citation type="submission" date="2016-10" db="EMBL/GenBank/DDBJ databases">
        <title>Proteomics and genomics reveal pathogen-plant mechanisms compatible with a hemibiotrophic lifestyle of Diplodia corticola.</title>
        <authorList>
            <person name="Fernandes I."/>
            <person name="De Jonge R."/>
            <person name="Van De Peer Y."/>
            <person name="Devreese B."/>
            <person name="Alves A."/>
            <person name="Esteves A.C."/>
        </authorList>
    </citation>
    <scope>NUCLEOTIDE SEQUENCE [LARGE SCALE GENOMIC DNA]</scope>
    <source>
        <strain evidence="3 4">CBS 112549</strain>
    </source>
</reference>
<sequence>MSSGEDRRSVPATTFDALPDEGSEEFKSYLFGGYKKTRPSYPQLHQSADNPTPGLPEHQSPKYPFPESERQHQQQQQQHQPHTDAYTSFGDGTGTTATVNVYGNLIQLSRYLGGGGDIHGGGGRSGFLSLDLPGTPPPPLVQERAQALADLATNPAATLCGLYMEDESDVVRALDGRKPRVESVRDRWPRFVFCDDDDDDDDDDDGDGDGDGDGDRAGSISGEQPPRRASPPFTLSVQYFVRDGTVFQQHVFERKAGRRLDEHVVVVPNVMIDTDVLIRQLDFTAADGPGDGGGGDEGRGGTYGSSAAEVYSTSLGPHGYSLVLDHSGVSSSRSAEGSTANLFPGPEQLDGNGREGLSDSAGLVLALFVNGVPQRIEEVENKWYKIADRDKAEADFIISGRVEITLAYRLQITSAAERNNGQWRSSLVSASDLWAMDRHFCATPFGHLSLSSSQHENYVLRRNLEHVLSVCSVPVSGGDTMASSDDCPAVAFTCGDFSGHRIVTAASFYAFTFLLTVYEKLKTALGQPGGHSVGSQAYVVEVMGRIRATCKGHLRWVFETAERGEHGCFETHYWATGKLISESMASSASSKLGARLLTDTPFQIIKVAEFTKTFEDDTFREHVRKCIGPWIGMLDGLDRRKCFAFARPTSAFTGEYRLDDHVWIWKALRCIEDLGFGMQLKPQTVKARRKRTTRSIPGRRIERKESEDGKHQQPSRDFSSGEAQRHMLRRFTTDNPVLMNQRMLAVSRSAGESRFLFFSRDTALFHDMNSAFFEVAAADNSRGQNQIVAWERTIESQRHHEENEDAGWDNPLRYALAIVMGKKGHAINNQRSAENMCDVATAVLLRSSSPSGLFAGQLDEVTKEPDMVQEKRTWDFYWHAAFEIPYVLLKYGKSRVQALAQHPKRTVISTHIEPLVFETIPEPEDLVGHNTTAFSGGKRHGLIMKKTVPFNDLFDHQNIIEPADEWLYNYPAFLDFDPQLSRFQPYEINQNFNFYDRLRSLSPDSNMWDDIRIEDRVQYDVARWLCEMGSETWEAVRSCHERNGIFFDEDGVRGTVLDVARCGFMHQAQSEQHIYHHHTHHELGAPGRNIRMLHISQLREALDRVRTADSAKKRLVWLPRVDHGSTILCCLAAAGAEKPNLSSFFDRHSKAEKYLLDDVASVLNIWETEFHLSYYQLVDRAPSKLEVDERMSPLEVDGFPGKGRKIDRAAVGFRFNGDFFDRYWTCHFLERRPGDDSLSEKELETRIHDIIFDKRLPKADRDKPLWRQRKVLELLLFDKMVGDMTQSANEVLEAAKWKVQQDLGVRRGSDMAVLKARSDTLSDALTDSISLFRIDSDAYLSFREEWAMLERILQVLEEDLSENLEKISSWQRRDKDRGPERPRWTRNDERKYRSAVTKLEVSNERRVQELERCRARIRSFGQSLTDRLDRVRDDLNLRGAEDIRLFTYITAFFLPLGFAISIFSMSDGTPQWLPVVGAIAVAAVTLLIVIIALINARELELGFKAMLNLLRRNTIASERSPRKGSIGSVRGRKPGGLSIVPPGRARENGSSTTEEKNDQSAVGKGRMLSFLTQRQGIRRARPLRSPQPPV</sequence>
<keyword evidence="2" id="KW-1133">Transmembrane helix</keyword>
<dbReference type="GeneID" id="31013275"/>